<feature type="compositionally biased region" description="Pro residues" evidence="1">
    <location>
        <begin position="244"/>
        <end position="253"/>
    </location>
</feature>
<evidence type="ECO:0000313" key="3">
    <source>
        <dbReference type="Proteomes" id="UP001219525"/>
    </source>
</evidence>
<keyword evidence="3" id="KW-1185">Reference proteome</keyword>
<name>A0AAD6YDB9_9AGAR</name>
<organism evidence="2 3">
    <name type="scientific">Mycena pura</name>
    <dbReference type="NCBI Taxonomy" id="153505"/>
    <lineage>
        <taxon>Eukaryota</taxon>
        <taxon>Fungi</taxon>
        <taxon>Dikarya</taxon>
        <taxon>Basidiomycota</taxon>
        <taxon>Agaricomycotina</taxon>
        <taxon>Agaricomycetes</taxon>
        <taxon>Agaricomycetidae</taxon>
        <taxon>Agaricales</taxon>
        <taxon>Marasmiineae</taxon>
        <taxon>Mycenaceae</taxon>
        <taxon>Mycena</taxon>
    </lineage>
</organism>
<dbReference type="Proteomes" id="UP001219525">
    <property type="component" value="Unassembled WGS sequence"/>
</dbReference>
<evidence type="ECO:0000313" key="2">
    <source>
        <dbReference type="EMBL" id="KAJ7213130.1"/>
    </source>
</evidence>
<evidence type="ECO:0000256" key="1">
    <source>
        <dbReference type="SAM" id="MobiDB-lite"/>
    </source>
</evidence>
<feature type="region of interest" description="Disordered" evidence="1">
    <location>
        <begin position="215"/>
        <end position="274"/>
    </location>
</feature>
<gene>
    <name evidence="2" type="ORF">GGX14DRAFT_393324</name>
</gene>
<reference evidence="2" key="1">
    <citation type="submission" date="2023-03" db="EMBL/GenBank/DDBJ databases">
        <title>Massive genome expansion in bonnet fungi (Mycena s.s.) driven by repeated elements and novel gene families across ecological guilds.</title>
        <authorList>
            <consortium name="Lawrence Berkeley National Laboratory"/>
            <person name="Harder C.B."/>
            <person name="Miyauchi S."/>
            <person name="Viragh M."/>
            <person name="Kuo A."/>
            <person name="Thoen E."/>
            <person name="Andreopoulos B."/>
            <person name="Lu D."/>
            <person name="Skrede I."/>
            <person name="Drula E."/>
            <person name="Henrissat B."/>
            <person name="Morin E."/>
            <person name="Kohler A."/>
            <person name="Barry K."/>
            <person name="LaButti K."/>
            <person name="Morin E."/>
            <person name="Salamov A."/>
            <person name="Lipzen A."/>
            <person name="Mereny Z."/>
            <person name="Hegedus B."/>
            <person name="Baldrian P."/>
            <person name="Stursova M."/>
            <person name="Weitz H."/>
            <person name="Taylor A."/>
            <person name="Grigoriev I.V."/>
            <person name="Nagy L.G."/>
            <person name="Martin F."/>
            <person name="Kauserud H."/>
        </authorList>
    </citation>
    <scope>NUCLEOTIDE SEQUENCE</scope>
    <source>
        <strain evidence="2">9144</strain>
    </source>
</reference>
<comment type="caution">
    <text evidence="2">The sequence shown here is derived from an EMBL/GenBank/DDBJ whole genome shotgun (WGS) entry which is preliminary data.</text>
</comment>
<feature type="compositionally biased region" description="Low complexity" evidence="1">
    <location>
        <begin position="218"/>
        <end position="243"/>
    </location>
</feature>
<dbReference type="EMBL" id="JARJCW010000022">
    <property type="protein sequence ID" value="KAJ7213130.1"/>
    <property type="molecule type" value="Genomic_DNA"/>
</dbReference>
<sequence>MAMAPAGSAQNISCHVILKESGHADSSEVFLAIPFPESYLVKRRSSQCTTVGALIGSLQSYLVSSHFPVDPRISSVLNGTYPHLADTTVATTRTPDFAEGTYRHCDNGFRMVGAYSSFLDDHTPILPSADFNPRTDVPAAFGTPSRLADPKFAFFDVWEAMDIIPEFHFILIFIVNDMLSSQSIDIPVAPDQPLDILPSLMAPVDISGSDFIQPPPNALSALSPSQTAPFTSQSSSSTLSSPFSSPPPSPLPSRPQSRNSHRASPYPSRQTQQGFEADALTELCRTKISDFETLQAIAKFSSGNSKSPFAPLARSWYAMQHILSKLSLDPAVQNSSFSLTLSNGEVATVTTVQVLKHFGWSPNTFSNKRSIYAKANGLAKRAWKDNIPAETDTAVQKLYHIYLGIRFLWAESGPLHSRSASLPSTEAPGDEKWAAHLKQADLNKCEVLQYYTQ</sequence>
<protein>
    <submittedName>
        <fullName evidence="2">Uncharacterized protein</fullName>
    </submittedName>
</protein>
<proteinExistence type="predicted"/>
<accession>A0AAD6YDB9</accession>
<dbReference type="AlphaFoldDB" id="A0AAD6YDB9"/>